<protein>
    <recommendedName>
        <fullName evidence="4">Secreted protein</fullName>
    </recommendedName>
</protein>
<feature type="chain" id="PRO_5042088572" description="Secreted protein" evidence="1">
    <location>
        <begin position="24"/>
        <end position="76"/>
    </location>
</feature>
<name>A0AAE1K5H2_PETCI</name>
<evidence type="ECO:0008006" key="4">
    <source>
        <dbReference type="Google" id="ProtNLM"/>
    </source>
</evidence>
<keyword evidence="1" id="KW-0732">Signal</keyword>
<comment type="caution">
    <text evidence="2">The sequence shown here is derived from an EMBL/GenBank/DDBJ whole genome shotgun (WGS) entry which is preliminary data.</text>
</comment>
<evidence type="ECO:0000256" key="1">
    <source>
        <dbReference type="SAM" id="SignalP"/>
    </source>
</evidence>
<reference evidence="2" key="1">
    <citation type="submission" date="2023-10" db="EMBL/GenBank/DDBJ databases">
        <title>Genome assemblies of two species of porcelain crab, Petrolisthes cinctipes and Petrolisthes manimaculis (Anomura: Porcellanidae).</title>
        <authorList>
            <person name="Angst P."/>
        </authorList>
    </citation>
    <scope>NUCLEOTIDE SEQUENCE</scope>
    <source>
        <strain evidence="2">PB745_01</strain>
        <tissue evidence="2">Gill</tissue>
    </source>
</reference>
<keyword evidence="3" id="KW-1185">Reference proteome</keyword>
<feature type="signal peptide" evidence="1">
    <location>
        <begin position="1"/>
        <end position="23"/>
    </location>
</feature>
<evidence type="ECO:0000313" key="2">
    <source>
        <dbReference type="EMBL" id="KAK3864727.1"/>
    </source>
</evidence>
<proteinExistence type="predicted"/>
<accession>A0AAE1K5H2</accession>
<dbReference type="AlphaFoldDB" id="A0AAE1K5H2"/>
<dbReference type="EMBL" id="JAWQEG010003729">
    <property type="protein sequence ID" value="KAK3864727.1"/>
    <property type="molecule type" value="Genomic_DNA"/>
</dbReference>
<evidence type="ECO:0000313" key="3">
    <source>
        <dbReference type="Proteomes" id="UP001286313"/>
    </source>
</evidence>
<dbReference type="Proteomes" id="UP001286313">
    <property type="component" value="Unassembled WGS sequence"/>
</dbReference>
<organism evidence="2 3">
    <name type="scientific">Petrolisthes cinctipes</name>
    <name type="common">Flat porcelain crab</name>
    <dbReference type="NCBI Taxonomy" id="88211"/>
    <lineage>
        <taxon>Eukaryota</taxon>
        <taxon>Metazoa</taxon>
        <taxon>Ecdysozoa</taxon>
        <taxon>Arthropoda</taxon>
        <taxon>Crustacea</taxon>
        <taxon>Multicrustacea</taxon>
        <taxon>Malacostraca</taxon>
        <taxon>Eumalacostraca</taxon>
        <taxon>Eucarida</taxon>
        <taxon>Decapoda</taxon>
        <taxon>Pleocyemata</taxon>
        <taxon>Anomura</taxon>
        <taxon>Galatheoidea</taxon>
        <taxon>Porcellanidae</taxon>
        <taxon>Petrolisthes</taxon>
    </lineage>
</organism>
<gene>
    <name evidence="2" type="ORF">Pcinc_029611</name>
</gene>
<sequence length="76" mass="8523">MLRLVSWAMCVVWVCVCVVGVVGQRRASNPLLIFGHLLQGLDPSGPPRLLEDDSVDEDDFEDYFDDEDVSPFSFFG</sequence>